<dbReference type="EMBL" id="ACCF01000161">
    <property type="protein sequence ID" value="EEF67168.1"/>
    <property type="molecule type" value="Genomic_DNA"/>
</dbReference>
<name>B9YA31_9FIRM</name>
<evidence type="ECO:0000313" key="2">
    <source>
        <dbReference type="Proteomes" id="UP000005950"/>
    </source>
</evidence>
<organism evidence="1 2">
    <name type="scientific">Holdemania filiformis DSM 12042</name>
    <dbReference type="NCBI Taxonomy" id="545696"/>
    <lineage>
        <taxon>Bacteria</taxon>
        <taxon>Bacillati</taxon>
        <taxon>Bacillota</taxon>
        <taxon>Erysipelotrichia</taxon>
        <taxon>Erysipelotrichales</taxon>
        <taxon>Erysipelotrichaceae</taxon>
        <taxon>Holdemania</taxon>
    </lineage>
</organism>
<reference evidence="1 2" key="2">
    <citation type="submission" date="2009-02" db="EMBL/GenBank/DDBJ databases">
        <title>Draft genome sequence of Holdemania filiformis DSM 12042.</title>
        <authorList>
            <person name="Sudarsanam P."/>
            <person name="Ley R."/>
            <person name="Guruge J."/>
            <person name="Turnbaugh P.J."/>
            <person name="Mahowald M."/>
            <person name="Liep D."/>
            <person name="Gordon J."/>
        </authorList>
    </citation>
    <scope>NUCLEOTIDE SEQUENCE [LARGE SCALE GENOMIC DNA]</scope>
    <source>
        <strain evidence="1 2">DSM 12042</strain>
    </source>
</reference>
<proteinExistence type="predicted"/>
<evidence type="ECO:0000313" key="1">
    <source>
        <dbReference type="EMBL" id="EEF67168.1"/>
    </source>
</evidence>
<dbReference type="STRING" id="545696.HOLDEFILI_02688"/>
<dbReference type="HOGENOM" id="CLU_3200722_0_0_9"/>
<dbReference type="Proteomes" id="UP000005950">
    <property type="component" value="Unassembled WGS sequence"/>
</dbReference>
<protein>
    <submittedName>
        <fullName evidence="1">Uncharacterized protein</fullName>
    </submittedName>
</protein>
<sequence>MKRLVPKEYFQKSLKKELTSFSVCGKLIPSTQMPRSGNEKLECRV</sequence>
<comment type="caution">
    <text evidence="1">The sequence shown here is derived from an EMBL/GenBank/DDBJ whole genome shotgun (WGS) entry which is preliminary data.</text>
</comment>
<reference evidence="1 2" key="1">
    <citation type="submission" date="2008-12" db="EMBL/GenBank/DDBJ databases">
        <authorList>
            <person name="Fulton L."/>
            <person name="Clifton S."/>
            <person name="Fulton B."/>
            <person name="Xu J."/>
            <person name="Minx P."/>
            <person name="Pepin K.H."/>
            <person name="Johnson M."/>
            <person name="Bhonagiri V."/>
            <person name="Nash W.E."/>
            <person name="Mardis E.R."/>
            <person name="Wilson R.K."/>
        </authorList>
    </citation>
    <scope>NUCLEOTIDE SEQUENCE [LARGE SCALE GENOMIC DNA]</scope>
    <source>
        <strain evidence="1 2">DSM 12042</strain>
    </source>
</reference>
<dbReference type="AlphaFoldDB" id="B9YA31"/>
<accession>B9YA31</accession>
<gene>
    <name evidence="1" type="ORF">HOLDEFILI_02688</name>
</gene>